<dbReference type="RefSeq" id="WP_036873635.1">
    <property type="nucleotide sequence ID" value="NZ_JRNN01000072.1"/>
</dbReference>
<dbReference type="Gene3D" id="3.30.1330.230">
    <property type="match status" value="1"/>
</dbReference>
<accession>A0A095ZHX3</accession>
<evidence type="ECO:0000313" key="2">
    <source>
        <dbReference type="EMBL" id="KGF34325.1"/>
    </source>
</evidence>
<dbReference type="InterPro" id="IPR003776">
    <property type="entry name" value="YcaO-like_dom"/>
</dbReference>
<dbReference type="PROSITE" id="PS51664">
    <property type="entry name" value="YCAO"/>
    <property type="match status" value="1"/>
</dbReference>
<evidence type="ECO:0000259" key="1">
    <source>
        <dbReference type="PROSITE" id="PS51664"/>
    </source>
</evidence>
<comment type="caution">
    <text evidence="2">The sequence shown here is derived from an EMBL/GenBank/DDBJ whole genome shotgun (WGS) entry which is preliminary data.</text>
</comment>
<organism evidence="2 3">
    <name type="scientific">Hoylesella buccalis DNF00853</name>
    <dbReference type="NCBI Taxonomy" id="1401074"/>
    <lineage>
        <taxon>Bacteria</taxon>
        <taxon>Pseudomonadati</taxon>
        <taxon>Bacteroidota</taxon>
        <taxon>Bacteroidia</taxon>
        <taxon>Bacteroidales</taxon>
        <taxon>Prevotellaceae</taxon>
        <taxon>Hoylesella</taxon>
    </lineage>
</organism>
<dbReference type="PANTHER" id="PTHR37809">
    <property type="entry name" value="RIBOSOMAL PROTEIN S12 METHYLTHIOTRANSFERASE ACCESSORY FACTOR YCAO"/>
    <property type="match status" value="1"/>
</dbReference>
<sequence length="603" mass="68581">MKKYKAFPPETTIANIRTALHKLGLLLHESHILHRDFYSCRVILGNKDLLPLNIGTNGKGRSFEYSLASGYAEFMERLQNQLLLNSKKMLTSKTFNVYSVASSDDSSICKATYSLDEQYIETSMLDPMVCEELARMSGFSCSQQFINELKMFKQGNKSLCVPFYDVQSNIERLFPIEILLLLTGSNGMASGNTPKEAILQSICEIFERFVISELYWKGVTPPTIPLSSFSDGHIKDVIIRYIEENEDYTVAVKDCSLGLGIPAVGLLIIDKKNNKYNFKIGVDFVPEVTLERCFTEIHQGRDIFGGLPYSFIDTSSKDDVEVRKAEDNLMKIFIDGTGFWPISILRETPSYDFEGFNEKYGLSNSDDIRIAINLIHILGYNIYIRNNSTLGFPAYYVVVPGMSQIIAKNPFVSVYKPSFIDMSLINQLGRVTEDIAGKILHSINENYEAMKSNSFALKNVFVHNTNEDLNELSVEMLATLLALYVNDRATAIKYLELYLINKDKIEYQYYYACLDYLKLRGESQDILKQLYGIELTTEVCGDLDVPHRVLQHYSFPNCPDCNNCKLRKECRQHTILAISEKVKASSIVIDQRQTQSDIWDNAD</sequence>
<gene>
    <name evidence="2" type="ORF">HMPREF2137_08945</name>
</gene>
<proteinExistence type="predicted"/>
<evidence type="ECO:0000313" key="3">
    <source>
        <dbReference type="Proteomes" id="UP000029556"/>
    </source>
</evidence>
<dbReference type="EMBL" id="JRNN01000072">
    <property type="protein sequence ID" value="KGF34325.1"/>
    <property type="molecule type" value="Genomic_DNA"/>
</dbReference>
<reference evidence="2 3" key="1">
    <citation type="submission" date="2014-07" db="EMBL/GenBank/DDBJ databases">
        <authorList>
            <person name="McCorrison J."/>
            <person name="Sanka R."/>
            <person name="Torralba M."/>
            <person name="Gillis M."/>
            <person name="Haft D.H."/>
            <person name="Methe B."/>
            <person name="Sutton G."/>
            <person name="Nelson K.E."/>
        </authorList>
    </citation>
    <scope>NUCLEOTIDE SEQUENCE [LARGE SCALE GENOMIC DNA]</scope>
    <source>
        <strain evidence="2 3">DNF00853</strain>
    </source>
</reference>
<feature type="domain" description="YcaO" evidence="1">
    <location>
        <begin position="58"/>
        <end position="436"/>
    </location>
</feature>
<protein>
    <recommendedName>
        <fullName evidence="1">YcaO domain-containing protein</fullName>
    </recommendedName>
</protein>
<dbReference type="NCBIfam" id="TIGR00702">
    <property type="entry name" value="YcaO-type kinase domain"/>
    <property type="match status" value="1"/>
</dbReference>
<dbReference type="AlphaFoldDB" id="A0A095ZHX3"/>
<dbReference type="PANTHER" id="PTHR37809:SF1">
    <property type="entry name" value="RIBOSOMAL PROTEIN S12 METHYLTHIOTRANSFERASE ACCESSORY FACTOR YCAO"/>
    <property type="match status" value="1"/>
</dbReference>
<name>A0A095ZHX3_9BACT</name>
<dbReference type="Pfam" id="PF02624">
    <property type="entry name" value="YcaO"/>
    <property type="match status" value="1"/>
</dbReference>
<dbReference type="OrthoDB" id="9761274at2"/>
<dbReference type="Proteomes" id="UP000029556">
    <property type="component" value="Unassembled WGS sequence"/>
</dbReference>